<dbReference type="EMBL" id="SMOL01000657">
    <property type="protein sequence ID" value="KAB2603998.1"/>
    <property type="molecule type" value="Genomic_DNA"/>
</dbReference>
<evidence type="ECO:0000313" key="2">
    <source>
        <dbReference type="Proteomes" id="UP000327157"/>
    </source>
</evidence>
<gene>
    <name evidence="1" type="ORF">D8674_038776</name>
</gene>
<dbReference type="PANTHER" id="PTHR34222:SF33">
    <property type="entry name" value="RETROTRANSPOSON GAG DOMAIN-CONTAINING PROTEIN"/>
    <property type="match status" value="1"/>
</dbReference>
<protein>
    <recommendedName>
        <fullName evidence="3">Retrotransposon gag domain-containing protein</fullName>
    </recommendedName>
</protein>
<evidence type="ECO:0000313" key="1">
    <source>
        <dbReference type="EMBL" id="KAB2603998.1"/>
    </source>
</evidence>
<dbReference type="OrthoDB" id="1750575at2759"/>
<dbReference type="Proteomes" id="UP000327157">
    <property type="component" value="Unassembled WGS sequence"/>
</dbReference>
<organism evidence="1 2">
    <name type="scientific">Pyrus ussuriensis x Pyrus communis</name>
    <dbReference type="NCBI Taxonomy" id="2448454"/>
    <lineage>
        <taxon>Eukaryota</taxon>
        <taxon>Viridiplantae</taxon>
        <taxon>Streptophyta</taxon>
        <taxon>Embryophyta</taxon>
        <taxon>Tracheophyta</taxon>
        <taxon>Spermatophyta</taxon>
        <taxon>Magnoliopsida</taxon>
        <taxon>eudicotyledons</taxon>
        <taxon>Gunneridae</taxon>
        <taxon>Pentapetalae</taxon>
        <taxon>rosids</taxon>
        <taxon>fabids</taxon>
        <taxon>Rosales</taxon>
        <taxon>Rosaceae</taxon>
        <taxon>Amygdaloideae</taxon>
        <taxon>Maleae</taxon>
        <taxon>Pyrus</taxon>
    </lineage>
</organism>
<dbReference type="AlphaFoldDB" id="A0A5N5FLF8"/>
<reference evidence="1 2" key="2">
    <citation type="submission" date="2019-11" db="EMBL/GenBank/DDBJ databases">
        <title>A de novo genome assembly of a pear dwarfing rootstock.</title>
        <authorList>
            <person name="Wang F."/>
            <person name="Wang J."/>
            <person name="Li S."/>
            <person name="Zhang Y."/>
            <person name="Fang M."/>
            <person name="Ma L."/>
            <person name="Zhao Y."/>
            <person name="Jiang S."/>
        </authorList>
    </citation>
    <scope>NUCLEOTIDE SEQUENCE [LARGE SCALE GENOMIC DNA]</scope>
    <source>
        <strain evidence="1">S2</strain>
        <tissue evidence="1">Leaf</tissue>
    </source>
</reference>
<proteinExistence type="predicted"/>
<evidence type="ECO:0008006" key="3">
    <source>
        <dbReference type="Google" id="ProtNLM"/>
    </source>
</evidence>
<sequence length="250" mass="28243">MYGNQNNAARVFQLKRNLASLQQGDKSFVHHLGCMKNMWNELDMYQPHTIDSVVLLKRSEEDKIFHLLASLGSEYEDLRSHILMNPELPSFASVCTTIQREEVRRKVMNVDVKPSVSEARAFVTNHKSFGDKVYKGKRPDLKCLHCNNVGHLIDRCWILHPELKPRFENKPLRDHKGSHARPHTNKYHAAAATSIGGSMNFTANPADLLNEFSTYLQTRKGSTGETSTGESQTALLRQFAGFLAESGHVP</sequence>
<comment type="caution">
    <text evidence="1">The sequence shown here is derived from an EMBL/GenBank/DDBJ whole genome shotgun (WGS) entry which is preliminary data.</text>
</comment>
<name>A0A5N5FLF8_9ROSA</name>
<keyword evidence="2" id="KW-1185">Reference proteome</keyword>
<dbReference type="PANTHER" id="PTHR34222">
    <property type="entry name" value="GAG_PRE-INTEGRS DOMAIN-CONTAINING PROTEIN"/>
    <property type="match status" value="1"/>
</dbReference>
<reference evidence="1 2" key="1">
    <citation type="submission" date="2019-09" db="EMBL/GenBank/DDBJ databases">
        <authorList>
            <person name="Ou C."/>
        </authorList>
    </citation>
    <scope>NUCLEOTIDE SEQUENCE [LARGE SCALE GENOMIC DNA]</scope>
    <source>
        <strain evidence="1">S2</strain>
        <tissue evidence="1">Leaf</tissue>
    </source>
</reference>
<accession>A0A5N5FLF8</accession>